<evidence type="ECO:0000256" key="6">
    <source>
        <dbReference type="ARBA" id="ARBA00022833"/>
    </source>
</evidence>
<evidence type="ECO:0000256" key="7">
    <source>
        <dbReference type="ARBA" id="ARBA00047989"/>
    </source>
</evidence>
<dbReference type="Pfam" id="PF02578">
    <property type="entry name" value="Cu-oxidase_4"/>
    <property type="match status" value="1"/>
</dbReference>
<dbReference type="InterPro" id="IPR038371">
    <property type="entry name" value="Cu_polyphenol_OxRdtase_sf"/>
</dbReference>
<dbReference type="EMBL" id="FOMX01000032">
    <property type="protein sequence ID" value="SFF16459.1"/>
    <property type="molecule type" value="Genomic_DNA"/>
</dbReference>
<comment type="catalytic activity">
    <reaction evidence="8">
        <text>adenosine + phosphate = alpha-D-ribose 1-phosphate + adenine</text>
        <dbReference type="Rhea" id="RHEA:27642"/>
        <dbReference type="ChEBI" id="CHEBI:16335"/>
        <dbReference type="ChEBI" id="CHEBI:16708"/>
        <dbReference type="ChEBI" id="CHEBI:43474"/>
        <dbReference type="ChEBI" id="CHEBI:57720"/>
        <dbReference type="EC" id="2.4.2.1"/>
    </reaction>
    <physiologicalReaction direction="left-to-right" evidence="8">
        <dbReference type="Rhea" id="RHEA:27643"/>
    </physiologicalReaction>
</comment>
<protein>
    <recommendedName>
        <fullName evidence="10">Purine nucleoside phosphorylase</fullName>
    </recommendedName>
</protein>
<dbReference type="InterPro" id="IPR011324">
    <property type="entry name" value="Cytotoxic_necrot_fac-like_cat"/>
</dbReference>
<evidence type="ECO:0000313" key="12">
    <source>
        <dbReference type="Proteomes" id="UP000199400"/>
    </source>
</evidence>
<dbReference type="Proteomes" id="UP000199400">
    <property type="component" value="Unassembled WGS sequence"/>
</dbReference>
<evidence type="ECO:0000256" key="5">
    <source>
        <dbReference type="ARBA" id="ARBA00022801"/>
    </source>
</evidence>
<comment type="catalytic activity">
    <reaction evidence="1">
        <text>inosine + phosphate = alpha-D-ribose 1-phosphate + hypoxanthine</text>
        <dbReference type="Rhea" id="RHEA:27646"/>
        <dbReference type="ChEBI" id="CHEBI:17368"/>
        <dbReference type="ChEBI" id="CHEBI:17596"/>
        <dbReference type="ChEBI" id="CHEBI:43474"/>
        <dbReference type="ChEBI" id="CHEBI:57720"/>
        <dbReference type="EC" id="2.4.2.1"/>
    </reaction>
    <physiologicalReaction direction="left-to-right" evidence="1">
        <dbReference type="Rhea" id="RHEA:27647"/>
    </physiologicalReaction>
</comment>
<keyword evidence="12" id="KW-1185">Reference proteome</keyword>
<dbReference type="GO" id="GO:0005507">
    <property type="term" value="F:copper ion binding"/>
    <property type="evidence" value="ECO:0007669"/>
    <property type="project" value="TreeGrafter"/>
</dbReference>
<evidence type="ECO:0000256" key="9">
    <source>
        <dbReference type="ARBA" id="ARBA00049893"/>
    </source>
</evidence>
<comment type="similarity">
    <text evidence="2 10">Belongs to the purine nucleoside phosphorylase YfiH/LACC1 family.</text>
</comment>
<dbReference type="RefSeq" id="WP_096328113.1">
    <property type="nucleotide sequence ID" value="NZ_FOMX01000032.1"/>
</dbReference>
<dbReference type="GO" id="GO:0016787">
    <property type="term" value="F:hydrolase activity"/>
    <property type="evidence" value="ECO:0007669"/>
    <property type="project" value="UniProtKB-KW"/>
</dbReference>
<keyword evidence="4" id="KW-0479">Metal-binding</keyword>
<evidence type="ECO:0000256" key="10">
    <source>
        <dbReference type="RuleBase" id="RU361274"/>
    </source>
</evidence>
<dbReference type="PANTHER" id="PTHR30616:SF2">
    <property type="entry name" value="PURINE NUCLEOSIDE PHOSPHORYLASE LACC1"/>
    <property type="match status" value="1"/>
</dbReference>
<dbReference type="NCBIfam" id="TIGR00726">
    <property type="entry name" value="peptidoglycan editing factor PgeF"/>
    <property type="match status" value="1"/>
</dbReference>
<dbReference type="Gene3D" id="3.60.140.10">
    <property type="entry name" value="CNF1/YfiH-like putative cysteine hydrolases"/>
    <property type="match status" value="1"/>
</dbReference>
<evidence type="ECO:0000256" key="1">
    <source>
        <dbReference type="ARBA" id="ARBA00000553"/>
    </source>
</evidence>
<keyword evidence="3" id="KW-0808">Transferase</keyword>
<name>A0A1I2GHC5_9BACT</name>
<dbReference type="AlphaFoldDB" id="A0A1I2GHC5"/>
<dbReference type="PANTHER" id="PTHR30616">
    <property type="entry name" value="UNCHARACTERIZED PROTEIN YFIH"/>
    <property type="match status" value="1"/>
</dbReference>
<dbReference type="STRING" id="54.SAMN02745121_07282"/>
<dbReference type="SUPFAM" id="SSF64438">
    <property type="entry name" value="CNF1/YfiH-like putative cysteine hydrolases"/>
    <property type="match status" value="1"/>
</dbReference>
<dbReference type="OrthoDB" id="4279at2"/>
<dbReference type="CDD" id="cd16833">
    <property type="entry name" value="YfiH"/>
    <property type="match status" value="1"/>
</dbReference>
<accession>A0A1I2GHC5</accession>
<comment type="catalytic activity">
    <reaction evidence="7">
        <text>adenosine + H2O + H(+) = inosine + NH4(+)</text>
        <dbReference type="Rhea" id="RHEA:24408"/>
        <dbReference type="ChEBI" id="CHEBI:15377"/>
        <dbReference type="ChEBI" id="CHEBI:15378"/>
        <dbReference type="ChEBI" id="CHEBI:16335"/>
        <dbReference type="ChEBI" id="CHEBI:17596"/>
        <dbReference type="ChEBI" id="CHEBI:28938"/>
        <dbReference type="EC" id="3.5.4.4"/>
    </reaction>
    <physiologicalReaction direction="left-to-right" evidence="7">
        <dbReference type="Rhea" id="RHEA:24409"/>
    </physiologicalReaction>
</comment>
<reference evidence="12" key="1">
    <citation type="submission" date="2016-10" db="EMBL/GenBank/DDBJ databases">
        <authorList>
            <person name="Varghese N."/>
            <person name="Submissions S."/>
        </authorList>
    </citation>
    <scope>NUCLEOTIDE SEQUENCE [LARGE SCALE GENOMIC DNA]</scope>
    <source>
        <strain evidence="12">ATCC 25963</strain>
    </source>
</reference>
<evidence type="ECO:0000313" key="11">
    <source>
        <dbReference type="EMBL" id="SFF16459.1"/>
    </source>
</evidence>
<gene>
    <name evidence="11" type="ORF">SAMN02745121_07282</name>
</gene>
<evidence type="ECO:0000256" key="3">
    <source>
        <dbReference type="ARBA" id="ARBA00022679"/>
    </source>
</evidence>
<keyword evidence="6" id="KW-0862">Zinc</keyword>
<comment type="catalytic activity">
    <reaction evidence="9">
        <text>S-methyl-5'-thioadenosine + phosphate = 5-(methylsulfanyl)-alpha-D-ribose 1-phosphate + adenine</text>
        <dbReference type="Rhea" id="RHEA:11852"/>
        <dbReference type="ChEBI" id="CHEBI:16708"/>
        <dbReference type="ChEBI" id="CHEBI:17509"/>
        <dbReference type="ChEBI" id="CHEBI:43474"/>
        <dbReference type="ChEBI" id="CHEBI:58533"/>
        <dbReference type="EC" id="2.4.2.28"/>
    </reaction>
    <physiologicalReaction direction="left-to-right" evidence="9">
        <dbReference type="Rhea" id="RHEA:11853"/>
    </physiologicalReaction>
</comment>
<sequence>MLARAALLDSPRLVHGFTDRTGGVSRGRFESLNLGRRWGDDPGNVDENLRRVAAAGGFSPDQLRLVRQVHGAAAWRASALTPGAEGDALWARASDGPVVVGVMTADCVPVLLADRAATAVAAIHSGWRGTVANVVGATVAALVADGVDPSQLVAAIGPCIEVEAFEVGEEVAEQFAADHVRREPGARPHVDLVAAVRAQLEAAGVPKDSIERVGGCTCRHPEQYFSYRRDGAGIGQMLAFIGMRGA</sequence>
<proteinExistence type="inferred from homology"/>
<dbReference type="GO" id="GO:0017061">
    <property type="term" value="F:S-methyl-5-thioadenosine phosphorylase activity"/>
    <property type="evidence" value="ECO:0007669"/>
    <property type="project" value="UniProtKB-EC"/>
</dbReference>
<organism evidence="11 12">
    <name type="scientific">Nannocystis exedens</name>
    <dbReference type="NCBI Taxonomy" id="54"/>
    <lineage>
        <taxon>Bacteria</taxon>
        <taxon>Pseudomonadati</taxon>
        <taxon>Myxococcota</taxon>
        <taxon>Polyangia</taxon>
        <taxon>Nannocystales</taxon>
        <taxon>Nannocystaceae</taxon>
        <taxon>Nannocystis</taxon>
    </lineage>
</organism>
<keyword evidence="5" id="KW-0378">Hydrolase</keyword>
<evidence type="ECO:0000256" key="4">
    <source>
        <dbReference type="ARBA" id="ARBA00022723"/>
    </source>
</evidence>
<dbReference type="InterPro" id="IPR003730">
    <property type="entry name" value="Cu_polyphenol_OxRdtase"/>
</dbReference>
<evidence type="ECO:0000256" key="8">
    <source>
        <dbReference type="ARBA" id="ARBA00048968"/>
    </source>
</evidence>
<evidence type="ECO:0000256" key="2">
    <source>
        <dbReference type="ARBA" id="ARBA00007353"/>
    </source>
</evidence>